<dbReference type="PANTHER" id="PTHR11113:SF14">
    <property type="entry name" value="N-ACETYLGLUCOSAMINE-6-PHOSPHATE DEACETYLASE"/>
    <property type="match status" value="1"/>
</dbReference>
<keyword evidence="2" id="KW-0479">Metal-binding</keyword>
<gene>
    <name evidence="7" type="ORF">AA106556_0260</name>
</gene>
<keyword evidence="3 5" id="KW-0378">Hydrolase</keyword>
<evidence type="ECO:0000256" key="2">
    <source>
        <dbReference type="ARBA" id="ARBA00022723"/>
    </source>
</evidence>
<dbReference type="RefSeq" id="WP_068173339.1">
    <property type="nucleotide sequence ID" value="NZ_BAQB01000002.1"/>
</dbReference>
<accession>A0ABQ0QGG1</accession>
<reference evidence="7" key="1">
    <citation type="submission" date="2013-04" db="EMBL/GenBank/DDBJ databases">
        <title>The genome sequencing project of 58 acetic acid bacteria.</title>
        <authorList>
            <person name="Okamoto-Kainuma A."/>
            <person name="Ishikawa M."/>
            <person name="Umino S."/>
            <person name="Koizumi Y."/>
            <person name="Shiwa Y."/>
            <person name="Yoshikawa H."/>
            <person name="Matsutani M."/>
            <person name="Matsushita K."/>
        </authorList>
    </citation>
    <scope>NUCLEOTIDE SEQUENCE</scope>
    <source>
        <strain evidence="7">NBRC 106556</strain>
    </source>
</reference>
<dbReference type="InterPro" id="IPR003764">
    <property type="entry name" value="GlcNAc_6-P_deAcase"/>
</dbReference>
<dbReference type="EMBL" id="BAQB01000002">
    <property type="protein sequence ID" value="GBR43940.1"/>
    <property type="molecule type" value="Genomic_DNA"/>
</dbReference>
<evidence type="ECO:0000313" key="8">
    <source>
        <dbReference type="Proteomes" id="UP001062443"/>
    </source>
</evidence>
<protein>
    <submittedName>
        <fullName evidence="7">N-acetylglucosamine-6-phosphate deacetylase</fullName>
    </submittedName>
</protein>
<dbReference type="Proteomes" id="UP001062443">
    <property type="component" value="Unassembled WGS sequence"/>
</dbReference>
<comment type="similarity">
    <text evidence="1 5">Belongs to the metallo-dependent hydrolases superfamily. NagA family.</text>
</comment>
<dbReference type="InterPro" id="IPR006680">
    <property type="entry name" value="Amidohydro-rel"/>
</dbReference>
<feature type="domain" description="Amidohydrolase-related" evidence="6">
    <location>
        <begin position="38"/>
        <end position="357"/>
    </location>
</feature>
<organism evidence="7 8">
    <name type="scientific">Neokomagataea tanensis NBRC 106556</name>
    <dbReference type="NCBI Taxonomy" id="1223519"/>
    <lineage>
        <taxon>Bacteria</taxon>
        <taxon>Pseudomonadati</taxon>
        <taxon>Pseudomonadota</taxon>
        <taxon>Alphaproteobacteria</taxon>
        <taxon>Acetobacterales</taxon>
        <taxon>Acetobacteraceae</taxon>
        <taxon>Neokomagataea</taxon>
    </lineage>
</organism>
<keyword evidence="4 5" id="KW-0119">Carbohydrate metabolism</keyword>
<dbReference type="NCBIfam" id="TIGR00221">
    <property type="entry name" value="nagA"/>
    <property type="match status" value="1"/>
</dbReference>
<sequence>MQIDGHLVTPHGIQPGILTLNDGRITHIEAKSYVKDRYILPGFIDLHVHGGDNADAMDGADSVARMSRFHLSRGTTTLYPTTMTRPWAEIMDALKGIQHHVQHGLTNGPDIPGAHLEGPFINPQRLGAQPPFAITPTERELNDLLSLDVVRLTTLAPECCSDSAIKTMARHGIRLSIGHTCATCEQCQHMMRVARTENGIIGGTHLFNAMPEIRGRSPGPAGALLADDHAFMELIFDTHHVHSTNLALVRKAAKERIILVTDAMRATGCPDGLSSLGGQPVLVQEGIARMGTDGSGGLAGSVLTLDQALKNACANGVPLTEASRMLSATPARYMGLTDRGSLTTGQRADIISLDSDYNLETVWAASQQL</sequence>
<evidence type="ECO:0000256" key="4">
    <source>
        <dbReference type="ARBA" id="ARBA00023277"/>
    </source>
</evidence>
<dbReference type="InterPro" id="IPR032466">
    <property type="entry name" value="Metal_Hydrolase"/>
</dbReference>
<dbReference type="Pfam" id="PF01979">
    <property type="entry name" value="Amidohydro_1"/>
    <property type="match status" value="1"/>
</dbReference>
<dbReference type="Gene3D" id="3.20.20.140">
    <property type="entry name" value="Metal-dependent hydrolases"/>
    <property type="match status" value="1"/>
</dbReference>
<dbReference type="PANTHER" id="PTHR11113">
    <property type="entry name" value="N-ACETYLGLUCOSAMINE-6-PHOSPHATE DEACETYLASE"/>
    <property type="match status" value="1"/>
</dbReference>
<dbReference type="Gene3D" id="2.30.40.10">
    <property type="entry name" value="Urease, subunit C, domain 1"/>
    <property type="match status" value="1"/>
</dbReference>
<evidence type="ECO:0000256" key="1">
    <source>
        <dbReference type="ARBA" id="ARBA00010716"/>
    </source>
</evidence>
<keyword evidence="8" id="KW-1185">Reference proteome</keyword>
<dbReference type="SUPFAM" id="SSF51338">
    <property type="entry name" value="Composite domain of metallo-dependent hydrolases"/>
    <property type="match status" value="1"/>
</dbReference>
<dbReference type="PIRSF" id="PIRSF038994">
    <property type="entry name" value="NagA"/>
    <property type="match status" value="1"/>
</dbReference>
<proteinExistence type="inferred from homology"/>
<comment type="caution">
    <text evidence="7">The sequence shown here is derived from an EMBL/GenBank/DDBJ whole genome shotgun (WGS) entry which is preliminary data.</text>
</comment>
<evidence type="ECO:0000259" key="6">
    <source>
        <dbReference type="Pfam" id="PF01979"/>
    </source>
</evidence>
<evidence type="ECO:0000256" key="5">
    <source>
        <dbReference type="PIRNR" id="PIRNR038994"/>
    </source>
</evidence>
<evidence type="ECO:0000256" key="3">
    <source>
        <dbReference type="ARBA" id="ARBA00022801"/>
    </source>
</evidence>
<name>A0ABQ0QGG1_9PROT</name>
<dbReference type="InterPro" id="IPR011059">
    <property type="entry name" value="Metal-dep_hydrolase_composite"/>
</dbReference>
<dbReference type="SUPFAM" id="SSF51556">
    <property type="entry name" value="Metallo-dependent hydrolases"/>
    <property type="match status" value="1"/>
</dbReference>
<evidence type="ECO:0000313" key="7">
    <source>
        <dbReference type="EMBL" id="GBR43940.1"/>
    </source>
</evidence>